<evidence type="ECO:0000313" key="4">
    <source>
        <dbReference type="Proteomes" id="UP000307808"/>
    </source>
</evidence>
<dbReference type="InterPro" id="IPR036163">
    <property type="entry name" value="HMA_dom_sf"/>
</dbReference>
<dbReference type="PRINTS" id="PR00946">
    <property type="entry name" value="HGSCAVENGER"/>
</dbReference>
<dbReference type="RefSeq" id="WP_137064224.1">
    <property type="nucleotide sequence ID" value="NZ_CP040748.1"/>
</dbReference>
<dbReference type="SUPFAM" id="SSF55008">
    <property type="entry name" value="HMA, heavy metal-associated domain"/>
    <property type="match status" value="1"/>
</dbReference>
<dbReference type="InterPro" id="IPR017969">
    <property type="entry name" value="Heavy-metal-associated_CS"/>
</dbReference>
<dbReference type="InterPro" id="IPR001802">
    <property type="entry name" value="MerP/CopZ"/>
</dbReference>
<protein>
    <submittedName>
        <fullName evidence="3">Heavy-metal-associated domain-containing protein</fullName>
    </submittedName>
</protein>
<name>A0A4U2YQS9_9ACTN</name>
<dbReference type="GO" id="GO:0046872">
    <property type="term" value="F:metal ion binding"/>
    <property type="evidence" value="ECO:0007669"/>
    <property type="project" value="UniProtKB-KW"/>
</dbReference>
<dbReference type="Proteomes" id="UP000307808">
    <property type="component" value="Unassembled WGS sequence"/>
</dbReference>
<dbReference type="PROSITE" id="PS01047">
    <property type="entry name" value="HMA_1"/>
    <property type="match status" value="1"/>
</dbReference>
<accession>A0A4U2YQS9</accession>
<dbReference type="CDD" id="cd00371">
    <property type="entry name" value="HMA"/>
    <property type="match status" value="1"/>
</dbReference>
<keyword evidence="4" id="KW-1185">Reference proteome</keyword>
<feature type="domain" description="HMA" evidence="2">
    <location>
        <begin position="5"/>
        <end position="70"/>
    </location>
</feature>
<dbReference type="InterPro" id="IPR006121">
    <property type="entry name" value="HMA_dom"/>
</dbReference>
<proteinExistence type="predicted"/>
<dbReference type="PROSITE" id="PS50846">
    <property type="entry name" value="HMA_2"/>
    <property type="match status" value="1"/>
</dbReference>
<gene>
    <name evidence="3" type="ORF">FC770_00785</name>
</gene>
<dbReference type="AlphaFoldDB" id="A0A4U2YQS9"/>
<reference evidence="3 4" key="1">
    <citation type="submission" date="2019-04" db="EMBL/GenBank/DDBJ databases">
        <authorList>
            <person name="Dong K."/>
        </authorList>
    </citation>
    <scope>NUCLEOTIDE SEQUENCE [LARGE SCALE GENOMIC DNA]</scope>
    <source>
        <strain evidence="4">dk3543</strain>
    </source>
</reference>
<sequence>MTTPHTADFTVTGMTCGHCVASVKEEVSEVPGVTGVDVVLETGQLTVTSDEPVDAAAVSAAVTEAGYQLA</sequence>
<organism evidence="3 4">
    <name type="scientific">Nocardioides jishulii</name>
    <dbReference type="NCBI Taxonomy" id="2575440"/>
    <lineage>
        <taxon>Bacteria</taxon>
        <taxon>Bacillati</taxon>
        <taxon>Actinomycetota</taxon>
        <taxon>Actinomycetes</taxon>
        <taxon>Propionibacteriales</taxon>
        <taxon>Nocardioidaceae</taxon>
        <taxon>Nocardioides</taxon>
    </lineage>
</organism>
<comment type="caution">
    <text evidence="3">The sequence shown here is derived from an EMBL/GenBank/DDBJ whole genome shotgun (WGS) entry which is preliminary data.</text>
</comment>
<evidence type="ECO:0000259" key="2">
    <source>
        <dbReference type="PROSITE" id="PS50846"/>
    </source>
</evidence>
<evidence type="ECO:0000313" key="3">
    <source>
        <dbReference type="EMBL" id="TKI63759.1"/>
    </source>
</evidence>
<dbReference type="OrthoDB" id="9813965at2"/>
<evidence type="ECO:0000256" key="1">
    <source>
        <dbReference type="ARBA" id="ARBA00022723"/>
    </source>
</evidence>
<keyword evidence="1" id="KW-0479">Metal-binding</keyword>
<dbReference type="EMBL" id="SZPY01000001">
    <property type="protein sequence ID" value="TKI63759.1"/>
    <property type="molecule type" value="Genomic_DNA"/>
</dbReference>
<dbReference type="Gene3D" id="3.30.70.100">
    <property type="match status" value="1"/>
</dbReference>
<dbReference type="Pfam" id="PF00403">
    <property type="entry name" value="HMA"/>
    <property type="match status" value="1"/>
</dbReference>